<accession>A0A9W7THE4</accession>
<dbReference type="Proteomes" id="UP001059041">
    <property type="component" value="Linkage Group LG18"/>
</dbReference>
<comment type="caution">
    <text evidence="3">The sequence shown here is derived from an EMBL/GenBank/DDBJ whole genome shotgun (WGS) entry which is preliminary data.</text>
</comment>
<name>A0A9W7THE4_TRIRA</name>
<proteinExistence type="predicted"/>
<feature type="signal peptide" evidence="2">
    <location>
        <begin position="1"/>
        <end position="19"/>
    </location>
</feature>
<feature type="transmembrane region" description="Helical" evidence="1">
    <location>
        <begin position="137"/>
        <end position="159"/>
    </location>
</feature>
<evidence type="ECO:0000256" key="1">
    <source>
        <dbReference type="SAM" id="Phobius"/>
    </source>
</evidence>
<organism evidence="3 4">
    <name type="scientific">Triplophysa rosa</name>
    <name type="common">Cave loach</name>
    <dbReference type="NCBI Taxonomy" id="992332"/>
    <lineage>
        <taxon>Eukaryota</taxon>
        <taxon>Metazoa</taxon>
        <taxon>Chordata</taxon>
        <taxon>Craniata</taxon>
        <taxon>Vertebrata</taxon>
        <taxon>Euteleostomi</taxon>
        <taxon>Actinopterygii</taxon>
        <taxon>Neopterygii</taxon>
        <taxon>Teleostei</taxon>
        <taxon>Ostariophysi</taxon>
        <taxon>Cypriniformes</taxon>
        <taxon>Nemacheilidae</taxon>
        <taxon>Triplophysa</taxon>
    </lineage>
</organism>
<dbReference type="EMBL" id="JAFHDT010000018">
    <property type="protein sequence ID" value="KAI7796949.1"/>
    <property type="molecule type" value="Genomic_DNA"/>
</dbReference>
<protein>
    <recommendedName>
        <fullName evidence="5">Immunoglobulin subtype domain-containing protein</fullName>
    </recommendedName>
</protein>
<evidence type="ECO:0000313" key="4">
    <source>
        <dbReference type="Proteomes" id="UP001059041"/>
    </source>
</evidence>
<evidence type="ECO:0008006" key="5">
    <source>
        <dbReference type="Google" id="ProtNLM"/>
    </source>
</evidence>
<keyword evidence="1" id="KW-0472">Membrane</keyword>
<evidence type="ECO:0000256" key="2">
    <source>
        <dbReference type="SAM" id="SignalP"/>
    </source>
</evidence>
<dbReference type="AlphaFoldDB" id="A0A9W7THE4"/>
<keyword evidence="1" id="KW-0812">Transmembrane</keyword>
<sequence>MGDISIVLLVLLVWKFTAACDTDPDFFKQACKDVTGHVGKELTLNCTVSYSNRCRMVLYKLINKDKETTICREFASKPDQQHFSCTYTANKVMSATFMFSLQANCGCITTTFTVNTGGSNRIKGDPTKETSDLTGKAGIAVIVAAISCFIIFVMGFVLMRKHDKNTYGFQKNCVCDDNIKKLADTETV</sequence>
<evidence type="ECO:0000313" key="3">
    <source>
        <dbReference type="EMBL" id="KAI7796949.1"/>
    </source>
</evidence>
<reference evidence="3" key="1">
    <citation type="submission" date="2021-02" db="EMBL/GenBank/DDBJ databases">
        <title>Comparative genomics reveals that relaxation of natural selection precedes convergent phenotypic evolution of cavefish.</title>
        <authorList>
            <person name="Peng Z."/>
        </authorList>
    </citation>
    <scope>NUCLEOTIDE SEQUENCE</scope>
    <source>
        <tissue evidence="3">Muscle</tissue>
    </source>
</reference>
<keyword evidence="1" id="KW-1133">Transmembrane helix</keyword>
<feature type="chain" id="PRO_5040908699" description="Immunoglobulin subtype domain-containing protein" evidence="2">
    <location>
        <begin position="20"/>
        <end position="188"/>
    </location>
</feature>
<gene>
    <name evidence="3" type="ORF">IRJ41_009952</name>
</gene>
<keyword evidence="2" id="KW-0732">Signal</keyword>
<keyword evidence="4" id="KW-1185">Reference proteome</keyword>